<feature type="transmembrane region" description="Helical" evidence="7">
    <location>
        <begin position="29"/>
        <end position="49"/>
    </location>
</feature>
<evidence type="ECO:0000256" key="2">
    <source>
        <dbReference type="ARBA" id="ARBA00010388"/>
    </source>
</evidence>
<dbReference type="GeneID" id="90922758"/>
<dbReference type="AlphaFoldDB" id="A0A0P4RFU5"/>
<evidence type="ECO:0000256" key="4">
    <source>
        <dbReference type="ARBA" id="ARBA00022692"/>
    </source>
</evidence>
<proteinExistence type="inferred from homology"/>
<dbReference type="RefSeq" id="WP_042160297.1">
    <property type="nucleotide sequence ID" value="NZ_BBNO01000009.1"/>
</dbReference>
<keyword evidence="6 7" id="KW-0472">Membrane</keyword>
<dbReference type="GO" id="GO:0005886">
    <property type="term" value="C:plasma membrane"/>
    <property type="evidence" value="ECO:0007669"/>
    <property type="project" value="UniProtKB-SubCell"/>
</dbReference>
<dbReference type="PANTHER" id="PTHR34583:SF2">
    <property type="entry name" value="ANTIPORTER SUBUNIT MNHC2-RELATED"/>
    <property type="match status" value="1"/>
</dbReference>
<dbReference type="InterPro" id="IPR039428">
    <property type="entry name" value="NUOK/Mnh_C1-like"/>
</dbReference>
<dbReference type="Pfam" id="PF00420">
    <property type="entry name" value="Oxidored_q2"/>
    <property type="match status" value="1"/>
</dbReference>
<feature type="transmembrane region" description="Helical" evidence="7">
    <location>
        <begin position="72"/>
        <end position="96"/>
    </location>
</feature>
<keyword evidence="3" id="KW-1003">Cell membrane</keyword>
<keyword evidence="4 7" id="KW-0812">Transmembrane</keyword>
<evidence type="ECO:0000256" key="6">
    <source>
        <dbReference type="ARBA" id="ARBA00023136"/>
    </source>
</evidence>
<accession>A0A0P4RFU5</accession>
<comment type="similarity">
    <text evidence="2">Belongs to the CPA3 antiporters (TC 2.A.63) subunit C family.</text>
</comment>
<dbReference type="OrthoDB" id="7994045at2"/>
<evidence type="ECO:0000256" key="5">
    <source>
        <dbReference type="ARBA" id="ARBA00022989"/>
    </source>
</evidence>
<evidence type="ECO:0000256" key="3">
    <source>
        <dbReference type="ARBA" id="ARBA00022475"/>
    </source>
</evidence>
<organism evidence="8 9">
    <name type="scientific">Streptomyces lydicamycinicus</name>
    <dbReference type="NCBI Taxonomy" id="1546107"/>
    <lineage>
        <taxon>Bacteria</taxon>
        <taxon>Bacillati</taxon>
        <taxon>Actinomycetota</taxon>
        <taxon>Actinomycetes</taxon>
        <taxon>Kitasatosporales</taxon>
        <taxon>Streptomycetaceae</taxon>
        <taxon>Streptomyces</taxon>
    </lineage>
</organism>
<sequence length="115" mass="12149">MSVLPYLIAGWLFLIGCYGLATSRNLIHAVGCLAVCQSSTYVLLLAIGYRDGGTAPVFSDIAPGSRPVVDPVVQALTLTDIVIGATVTALLLSLVIQVAKRHRTVDPDELSELRG</sequence>
<reference evidence="8 9" key="2">
    <citation type="journal article" date="2015" name="Stand. Genomic Sci.">
        <title>Draft genome sequence of marine-derived Streptomyces sp. TP-A0598, a producer of anti-MRSA antibiotic lydicamycins.</title>
        <authorList>
            <person name="Komaki H."/>
            <person name="Ichikawa N."/>
            <person name="Hosoyama A."/>
            <person name="Fujita N."/>
            <person name="Igarashi Y."/>
        </authorList>
    </citation>
    <scope>NUCLEOTIDE SEQUENCE [LARGE SCALE GENOMIC DNA]</scope>
    <source>
        <strain evidence="8 9">NBRC 110027</strain>
    </source>
</reference>
<keyword evidence="5 7" id="KW-1133">Transmembrane helix</keyword>
<dbReference type="PANTHER" id="PTHR34583">
    <property type="entry name" value="ANTIPORTER SUBUNIT MNHC2-RELATED"/>
    <property type="match status" value="1"/>
</dbReference>
<reference evidence="9" key="1">
    <citation type="submission" date="2014-09" db="EMBL/GenBank/DDBJ databases">
        <title>Whole genome shotgun sequence of Streptomyces sp. NBRC 110027.</title>
        <authorList>
            <person name="Komaki H."/>
            <person name="Ichikawa N."/>
            <person name="Katano-Makiyama Y."/>
            <person name="Hosoyama A."/>
            <person name="Hashimoto M."/>
            <person name="Uohara A."/>
            <person name="Kitahashi Y."/>
            <person name="Ohji S."/>
            <person name="Kimura A."/>
            <person name="Yamazoe A."/>
            <person name="Igarashi Y."/>
            <person name="Fujita N."/>
        </authorList>
    </citation>
    <scope>NUCLEOTIDE SEQUENCE [LARGE SCALE GENOMIC DNA]</scope>
    <source>
        <strain evidence="9">NBRC 110027</strain>
    </source>
</reference>
<keyword evidence="9" id="KW-1185">Reference proteome</keyword>
<gene>
    <name evidence="8" type="ORF">TPA0598_09_00920</name>
</gene>
<dbReference type="EMBL" id="BBNO01000009">
    <property type="protein sequence ID" value="GAO11801.1"/>
    <property type="molecule type" value="Genomic_DNA"/>
</dbReference>
<comment type="subcellular location">
    <subcellularLocation>
        <location evidence="1">Cell membrane</location>
        <topology evidence="1">Multi-pass membrane protein</topology>
    </subcellularLocation>
</comment>
<dbReference type="Gene3D" id="1.10.287.3510">
    <property type="match status" value="1"/>
</dbReference>
<dbReference type="InterPro" id="IPR050601">
    <property type="entry name" value="CPA3_antiporter_subunitC"/>
</dbReference>
<feature type="transmembrane region" description="Helical" evidence="7">
    <location>
        <begin position="6"/>
        <end position="22"/>
    </location>
</feature>
<name>A0A0P4RFU5_9ACTN</name>
<evidence type="ECO:0000256" key="7">
    <source>
        <dbReference type="SAM" id="Phobius"/>
    </source>
</evidence>
<comment type="caution">
    <text evidence="8">The sequence shown here is derived from an EMBL/GenBank/DDBJ whole genome shotgun (WGS) entry which is preliminary data.</text>
</comment>
<evidence type="ECO:0000256" key="1">
    <source>
        <dbReference type="ARBA" id="ARBA00004651"/>
    </source>
</evidence>
<evidence type="ECO:0000313" key="8">
    <source>
        <dbReference type="EMBL" id="GAO11801.1"/>
    </source>
</evidence>
<protein>
    <submittedName>
        <fullName evidence="8">Membrane bound oxidoreductase MbxG subunit</fullName>
    </submittedName>
</protein>
<evidence type="ECO:0000313" key="9">
    <source>
        <dbReference type="Proteomes" id="UP000048965"/>
    </source>
</evidence>
<dbReference type="Proteomes" id="UP000048965">
    <property type="component" value="Unassembled WGS sequence"/>
</dbReference>